<evidence type="ECO:0000256" key="1">
    <source>
        <dbReference type="SAM" id="MobiDB-lite"/>
    </source>
</evidence>
<dbReference type="KEGG" id="dfa:DFA_03399"/>
<keyword evidence="3" id="KW-1185">Reference proteome</keyword>
<feature type="region of interest" description="Disordered" evidence="1">
    <location>
        <begin position="1"/>
        <end position="41"/>
    </location>
</feature>
<evidence type="ECO:0000313" key="3">
    <source>
        <dbReference type="Proteomes" id="UP000007797"/>
    </source>
</evidence>
<name>F4PHG7_CACFS</name>
<evidence type="ECO:0000313" key="2">
    <source>
        <dbReference type="EMBL" id="EGG25151.1"/>
    </source>
</evidence>
<reference evidence="3" key="1">
    <citation type="journal article" date="2011" name="Genome Res.">
        <title>Phylogeny-wide analysis of social amoeba genomes highlights ancient origins for complex intercellular communication.</title>
        <authorList>
            <person name="Heidel A.J."/>
            <person name="Lawal H.M."/>
            <person name="Felder M."/>
            <person name="Schilde C."/>
            <person name="Helps N.R."/>
            <person name="Tunggal B."/>
            <person name="Rivero F."/>
            <person name="John U."/>
            <person name="Schleicher M."/>
            <person name="Eichinger L."/>
            <person name="Platzer M."/>
            <person name="Noegel A.A."/>
            <person name="Schaap P."/>
            <person name="Gloeckner G."/>
        </authorList>
    </citation>
    <scope>NUCLEOTIDE SEQUENCE [LARGE SCALE GENOMIC DNA]</scope>
    <source>
        <strain evidence="3">SH3</strain>
    </source>
</reference>
<gene>
    <name evidence="2" type="ORF">DFA_03399</name>
</gene>
<protein>
    <submittedName>
        <fullName evidence="2">Uncharacterized protein</fullName>
    </submittedName>
</protein>
<dbReference type="Proteomes" id="UP000007797">
    <property type="component" value="Unassembled WGS sequence"/>
</dbReference>
<feature type="compositionally biased region" description="Basic and acidic residues" evidence="1">
    <location>
        <begin position="8"/>
        <end position="21"/>
    </location>
</feature>
<dbReference type="RefSeq" id="XP_004363002.1">
    <property type="nucleotide sequence ID" value="XM_004362945.1"/>
</dbReference>
<dbReference type="EMBL" id="GL883006">
    <property type="protein sequence ID" value="EGG25151.1"/>
    <property type="molecule type" value="Genomic_DNA"/>
</dbReference>
<organism evidence="2 3">
    <name type="scientific">Cavenderia fasciculata</name>
    <name type="common">Slime mold</name>
    <name type="synonym">Dictyostelium fasciculatum</name>
    <dbReference type="NCBI Taxonomy" id="261658"/>
    <lineage>
        <taxon>Eukaryota</taxon>
        <taxon>Amoebozoa</taxon>
        <taxon>Evosea</taxon>
        <taxon>Eumycetozoa</taxon>
        <taxon>Dictyostelia</taxon>
        <taxon>Acytosteliales</taxon>
        <taxon>Cavenderiaceae</taxon>
        <taxon>Cavenderia</taxon>
    </lineage>
</organism>
<dbReference type="GeneID" id="14876747"/>
<proteinExistence type="predicted"/>
<dbReference type="AlphaFoldDB" id="F4PHG7"/>
<sequence>MRTVQQKRNRESSKFGKRDCHPSFNPSVTPPPPSPQTQHKQCNTLLRSIPSMTTLPFFLSLLLILSNYKQQITAII</sequence>
<accession>F4PHG7</accession>